<comment type="caution">
    <text evidence="1">The sequence shown here is derived from an EMBL/GenBank/DDBJ whole genome shotgun (WGS) entry which is preliminary data.</text>
</comment>
<evidence type="ECO:0000313" key="1">
    <source>
        <dbReference type="EMBL" id="EST11268.1"/>
    </source>
</evidence>
<reference evidence="1 2" key="1">
    <citation type="journal article" date="2013" name="Genome Announc.">
        <title>Genome Sequence of Sporolactobacillus laevolacticus DSM442, an Efficient Polymer-Grade D-Lactate Producer from Agricultural Waste Cottonseed as a Nitrogen Source.</title>
        <authorList>
            <person name="Wang H."/>
            <person name="Wang L."/>
            <person name="Ju J."/>
            <person name="Yu B."/>
            <person name="Ma Y."/>
        </authorList>
    </citation>
    <scope>NUCLEOTIDE SEQUENCE [LARGE SCALE GENOMIC DNA]</scope>
    <source>
        <strain evidence="1 2">DSM 442</strain>
    </source>
</reference>
<dbReference type="Proteomes" id="UP000018296">
    <property type="component" value="Unassembled WGS sequence"/>
</dbReference>
<proteinExistence type="predicted"/>
<protein>
    <submittedName>
        <fullName evidence="1">Uncharacterized protein</fullName>
    </submittedName>
</protein>
<organism evidence="1 2">
    <name type="scientific">Sporolactobacillus laevolacticus DSM 442</name>
    <dbReference type="NCBI Taxonomy" id="1395513"/>
    <lineage>
        <taxon>Bacteria</taxon>
        <taxon>Bacillati</taxon>
        <taxon>Bacillota</taxon>
        <taxon>Bacilli</taxon>
        <taxon>Bacillales</taxon>
        <taxon>Sporolactobacillaceae</taxon>
        <taxon>Sporolactobacillus</taxon>
    </lineage>
</organism>
<dbReference type="PATRIC" id="fig|1395513.3.peg.2583"/>
<evidence type="ECO:0000313" key="2">
    <source>
        <dbReference type="Proteomes" id="UP000018296"/>
    </source>
</evidence>
<dbReference type="AlphaFoldDB" id="V6IVL1"/>
<gene>
    <name evidence="1" type="ORF">P343_12725</name>
</gene>
<dbReference type="EMBL" id="AWTC01000013">
    <property type="protein sequence ID" value="EST11268.1"/>
    <property type="molecule type" value="Genomic_DNA"/>
</dbReference>
<accession>V6IVL1</accession>
<sequence>MNETCKTCKFWHSDDQYSGICEKIMDKVEVELVTGWDGGYVKHFETDNDFGCVLWEKKP</sequence>
<name>V6IVL1_9BACL</name>
<keyword evidence="2" id="KW-1185">Reference proteome</keyword>
<dbReference type="STRING" id="1395513.P343_12725"/>